<dbReference type="KEGG" id="lit:FPZ52_08805"/>
<accession>A0A5B8J5V2</accession>
<dbReference type="EMBL" id="CP042261">
    <property type="protein sequence ID" value="QDY69710.1"/>
    <property type="molecule type" value="Genomic_DNA"/>
</dbReference>
<dbReference type="OrthoDB" id="7632202at2"/>
<dbReference type="Proteomes" id="UP000318483">
    <property type="component" value="Chromosome"/>
</dbReference>
<organism evidence="2 3">
    <name type="scientific">Qingshengfaniella alkalisoli</name>
    <dbReference type="NCBI Taxonomy" id="2599296"/>
    <lineage>
        <taxon>Bacteria</taxon>
        <taxon>Pseudomonadati</taxon>
        <taxon>Pseudomonadota</taxon>
        <taxon>Alphaproteobacteria</taxon>
        <taxon>Rhodobacterales</taxon>
        <taxon>Paracoccaceae</taxon>
        <taxon>Qingshengfaniella</taxon>
    </lineage>
</organism>
<dbReference type="RefSeq" id="WP_146365087.1">
    <property type="nucleotide sequence ID" value="NZ_CP042261.1"/>
</dbReference>
<evidence type="ECO:0000313" key="2">
    <source>
        <dbReference type="EMBL" id="QDY69710.1"/>
    </source>
</evidence>
<feature type="transmembrane region" description="Helical" evidence="1">
    <location>
        <begin position="7"/>
        <end position="26"/>
    </location>
</feature>
<keyword evidence="1" id="KW-0812">Transmembrane</keyword>
<proteinExistence type="predicted"/>
<feature type="transmembrane region" description="Helical" evidence="1">
    <location>
        <begin position="62"/>
        <end position="84"/>
    </location>
</feature>
<gene>
    <name evidence="2" type="ORF">FPZ52_08805</name>
</gene>
<keyword evidence="1" id="KW-0472">Membrane</keyword>
<keyword evidence="1" id="KW-1133">Transmembrane helix</keyword>
<sequence>MMQFLRLAALLLGGLAILYVCLFFYLRAGKRERLEADYPESATDREREAFVKSAVDAYSSRIAPWLALVVFGLPLTGLAVYIYVTNFM</sequence>
<reference evidence="2 3" key="1">
    <citation type="submission" date="2019-07" db="EMBL/GenBank/DDBJ databases">
        <title>Litoreibacter alkalisoli sp. nov., isolated from saline-alkaline soil.</title>
        <authorList>
            <person name="Wang S."/>
            <person name="Xu L."/>
            <person name="Xing Y.-T."/>
            <person name="Sun J.-Q."/>
        </authorList>
    </citation>
    <scope>NUCLEOTIDE SEQUENCE [LARGE SCALE GENOMIC DNA]</scope>
    <source>
        <strain evidence="2 3">LN3S51</strain>
    </source>
</reference>
<keyword evidence="3" id="KW-1185">Reference proteome</keyword>
<evidence type="ECO:0000256" key="1">
    <source>
        <dbReference type="SAM" id="Phobius"/>
    </source>
</evidence>
<dbReference type="AlphaFoldDB" id="A0A5B8J5V2"/>
<protein>
    <submittedName>
        <fullName evidence="2">Uncharacterized protein</fullName>
    </submittedName>
</protein>
<evidence type="ECO:0000313" key="3">
    <source>
        <dbReference type="Proteomes" id="UP000318483"/>
    </source>
</evidence>
<name>A0A5B8J5V2_9RHOB</name>